<dbReference type="PROSITE" id="PS50893">
    <property type="entry name" value="ABC_TRANSPORTER_2"/>
    <property type="match status" value="1"/>
</dbReference>
<dbReference type="PANTHER" id="PTHR43117">
    <property type="entry name" value="OSMOPROTECTANT IMPORT ATP-BINDING PROTEIN OSMV"/>
    <property type="match status" value="1"/>
</dbReference>
<dbReference type="PANTHER" id="PTHR43117:SF4">
    <property type="entry name" value="OSMOPROTECTANT IMPORT ATP-BINDING PROTEIN OSMV"/>
    <property type="match status" value="1"/>
</dbReference>
<evidence type="ECO:0000256" key="4">
    <source>
        <dbReference type="ARBA" id="ARBA00022840"/>
    </source>
</evidence>
<dbReference type="InterPro" id="IPR003593">
    <property type="entry name" value="AAA+_ATPase"/>
</dbReference>
<dbReference type="EMBL" id="JBEAAL010000043">
    <property type="protein sequence ID" value="MEQ1409392.1"/>
    <property type="molecule type" value="Genomic_DNA"/>
</dbReference>
<evidence type="ECO:0000256" key="3">
    <source>
        <dbReference type="ARBA" id="ARBA00022741"/>
    </source>
</evidence>
<dbReference type="Proteomes" id="UP001496627">
    <property type="component" value="Unassembled WGS sequence"/>
</dbReference>
<name>A0ABV0MC64_9HYPH</name>
<dbReference type="InterPro" id="IPR003439">
    <property type="entry name" value="ABC_transporter-like_ATP-bd"/>
</dbReference>
<keyword evidence="4 6" id="KW-0067">ATP-binding</keyword>
<evidence type="ECO:0000256" key="1">
    <source>
        <dbReference type="ARBA" id="ARBA00005417"/>
    </source>
</evidence>
<evidence type="ECO:0000313" key="7">
    <source>
        <dbReference type="Proteomes" id="UP001496627"/>
    </source>
</evidence>
<dbReference type="RefSeq" id="WP_227705502.1">
    <property type="nucleotide sequence ID" value="NZ_JBEAAL010000043.1"/>
</dbReference>
<dbReference type="SUPFAM" id="SSF52540">
    <property type="entry name" value="P-loop containing nucleoside triphosphate hydrolases"/>
    <property type="match status" value="1"/>
</dbReference>
<dbReference type="GO" id="GO:0005524">
    <property type="term" value="F:ATP binding"/>
    <property type="evidence" value="ECO:0007669"/>
    <property type="project" value="UniProtKB-KW"/>
</dbReference>
<keyword evidence="3" id="KW-0547">Nucleotide-binding</keyword>
<sequence length="310" mass="34057">MIRLEHVTKKYDQRGRPSVDDLTLHVAEGTTMALIGPSGSGKTTVLRMINRLIEPSSGVIIVDGKEIANVDPVILRRHIGYVIQNVGLFPHLTVDENIAAVPRLLGWDEGKIRQRTEELLHLVGLDAAQIARRYPKHLSGGQRQRIGVARALAADPPILLMDEPFGAIDPIARGRIQNEFKEILAHVRKTVVIVTHDIDEALKLGDTIALMRDGQVIQHDTPNVILQQPADTFVTDFIGADHALRRLELFTVSEVMMLGEIGNAIATISRDATLHQALSKMIALKIDRVMVTDASHVAIGTITRDAILAI</sequence>
<evidence type="ECO:0000256" key="2">
    <source>
        <dbReference type="ARBA" id="ARBA00022448"/>
    </source>
</evidence>
<dbReference type="Pfam" id="PF00005">
    <property type="entry name" value="ABC_tran"/>
    <property type="match status" value="1"/>
</dbReference>
<comment type="caution">
    <text evidence="6">The sequence shown here is derived from an EMBL/GenBank/DDBJ whole genome shotgun (WGS) entry which is preliminary data.</text>
</comment>
<evidence type="ECO:0000259" key="5">
    <source>
        <dbReference type="PROSITE" id="PS50893"/>
    </source>
</evidence>
<accession>A0ABV0MC64</accession>
<gene>
    <name evidence="6" type="ORF">ABK249_31300</name>
</gene>
<dbReference type="Gene3D" id="3.40.50.300">
    <property type="entry name" value="P-loop containing nucleotide triphosphate hydrolases"/>
    <property type="match status" value="1"/>
</dbReference>
<evidence type="ECO:0000313" key="6">
    <source>
        <dbReference type="EMBL" id="MEQ1409392.1"/>
    </source>
</evidence>
<dbReference type="InterPro" id="IPR027417">
    <property type="entry name" value="P-loop_NTPase"/>
</dbReference>
<dbReference type="PROSITE" id="PS00211">
    <property type="entry name" value="ABC_TRANSPORTER_1"/>
    <property type="match status" value="1"/>
</dbReference>
<dbReference type="InterPro" id="IPR046342">
    <property type="entry name" value="CBS_dom_sf"/>
</dbReference>
<proteinExistence type="inferred from homology"/>
<dbReference type="SMART" id="SM00382">
    <property type="entry name" value="AAA"/>
    <property type="match status" value="1"/>
</dbReference>
<dbReference type="SUPFAM" id="SSF54631">
    <property type="entry name" value="CBS-domain pair"/>
    <property type="match status" value="1"/>
</dbReference>
<keyword evidence="7" id="KW-1185">Reference proteome</keyword>
<keyword evidence="2" id="KW-0813">Transport</keyword>
<comment type="similarity">
    <text evidence="1">Belongs to the ABC transporter superfamily.</text>
</comment>
<reference evidence="6 7" key="1">
    <citation type="submission" date="2024-05" db="EMBL/GenBank/DDBJ databases">
        <title>Neorhizobium sp. Rsf11, a plant growth promoting and heavy metal resistant PAH-degrader.</title>
        <authorList>
            <person name="Golubev S.N."/>
            <person name="Muratova A.Y."/>
            <person name="Markelova M.I."/>
        </authorList>
    </citation>
    <scope>NUCLEOTIDE SEQUENCE [LARGE SCALE GENOMIC DNA]</scope>
    <source>
        <strain evidence="6 7">Rsf11</strain>
    </source>
</reference>
<organism evidence="6 7">
    <name type="scientific">Neorhizobium phenanthreniclasticum</name>
    <dbReference type="NCBI Taxonomy" id="3157917"/>
    <lineage>
        <taxon>Bacteria</taxon>
        <taxon>Pseudomonadati</taxon>
        <taxon>Pseudomonadota</taxon>
        <taxon>Alphaproteobacteria</taxon>
        <taxon>Hyphomicrobiales</taxon>
        <taxon>Rhizobiaceae</taxon>
        <taxon>Rhizobium/Agrobacterium group</taxon>
        <taxon>Neorhizobium</taxon>
    </lineage>
</organism>
<dbReference type="InterPro" id="IPR017871">
    <property type="entry name" value="ABC_transporter-like_CS"/>
</dbReference>
<feature type="domain" description="ABC transporter" evidence="5">
    <location>
        <begin position="2"/>
        <end position="238"/>
    </location>
</feature>
<protein>
    <submittedName>
        <fullName evidence="6">ABC transporter ATP-binding protein</fullName>
    </submittedName>
</protein>